<sequence length="165" mass="18669">MADIITVTGAVSHRITIDPSVWIFDDRKIDLAHFTGDLDEVQDDVPAYLKGTGAQWDKELKEGSLPPSESRSMIKERKALIGDYAMRLSWFLDNAQPDPTAVSLKLHREEGEPITLPLSQARRAILQFSKDGKPIRENGPVLLYLPDMWKQKESPIDRIVSFELI</sequence>
<evidence type="ECO:0000313" key="1">
    <source>
        <dbReference type="EMBL" id="RNB79207.1"/>
    </source>
</evidence>
<dbReference type="OrthoDB" id="2404998at2"/>
<name>A0A3M8CVC6_9BACL</name>
<keyword evidence="2" id="KW-1185">Reference proteome</keyword>
<evidence type="ECO:0000313" key="2">
    <source>
        <dbReference type="Proteomes" id="UP000271031"/>
    </source>
</evidence>
<comment type="caution">
    <text evidence="1">The sequence shown here is derived from an EMBL/GenBank/DDBJ whole genome shotgun (WGS) entry which is preliminary data.</text>
</comment>
<reference evidence="1 2" key="1">
    <citation type="submission" date="2018-10" db="EMBL/GenBank/DDBJ databases">
        <title>Phylogenomics of Brevibacillus.</title>
        <authorList>
            <person name="Dunlap C."/>
        </authorList>
    </citation>
    <scope>NUCLEOTIDE SEQUENCE [LARGE SCALE GENOMIC DNA]</scope>
    <source>
        <strain evidence="1 2">JCM 15716</strain>
    </source>
</reference>
<dbReference type="RefSeq" id="WP_122921532.1">
    <property type="nucleotide sequence ID" value="NZ_RHHQ01000029.1"/>
</dbReference>
<organism evidence="1 2">
    <name type="scientific">Brevibacillus fluminis</name>
    <dbReference type="NCBI Taxonomy" id="511487"/>
    <lineage>
        <taxon>Bacteria</taxon>
        <taxon>Bacillati</taxon>
        <taxon>Bacillota</taxon>
        <taxon>Bacilli</taxon>
        <taxon>Bacillales</taxon>
        <taxon>Paenibacillaceae</taxon>
        <taxon>Brevibacillus</taxon>
    </lineage>
</organism>
<dbReference type="EMBL" id="RHHQ01000029">
    <property type="protein sequence ID" value="RNB79207.1"/>
    <property type="molecule type" value="Genomic_DNA"/>
</dbReference>
<dbReference type="Proteomes" id="UP000271031">
    <property type="component" value="Unassembled WGS sequence"/>
</dbReference>
<evidence type="ECO:0008006" key="3">
    <source>
        <dbReference type="Google" id="ProtNLM"/>
    </source>
</evidence>
<accession>A0A3M8CVC6</accession>
<gene>
    <name evidence="1" type="ORF">EDM56_29670</name>
</gene>
<proteinExistence type="predicted"/>
<dbReference type="AlphaFoldDB" id="A0A3M8CVC6"/>
<protein>
    <recommendedName>
        <fullName evidence="3">Peptidyl-prolyl cis-trans isomerase</fullName>
    </recommendedName>
</protein>